<proteinExistence type="predicted"/>
<organism evidence="1 2">
    <name type="scientific">Gossypium australe</name>
    <dbReference type="NCBI Taxonomy" id="47621"/>
    <lineage>
        <taxon>Eukaryota</taxon>
        <taxon>Viridiplantae</taxon>
        <taxon>Streptophyta</taxon>
        <taxon>Embryophyta</taxon>
        <taxon>Tracheophyta</taxon>
        <taxon>Spermatophyta</taxon>
        <taxon>Magnoliopsida</taxon>
        <taxon>eudicotyledons</taxon>
        <taxon>Gunneridae</taxon>
        <taxon>Pentapetalae</taxon>
        <taxon>rosids</taxon>
        <taxon>malvids</taxon>
        <taxon>Malvales</taxon>
        <taxon>Malvaceae</taxon>
        <taxon>Malvoideae</taxon>
        <taxon>Gossypium</taxon>
    </lineage>
</organism>
<comment type="caution">
    <text evidence="1">The sequence shown here is derived from an EMBL/GenBank/DDBJ whole genome shotgun (WGS) entry which is preliminary data.</text>
</comment>
<evidence type="ECO:0000313" key="1">
    <source>
        <dbReference type="EMBL" id="KAA3471967.1"/>
    </source>
</evidence>
<dbReference type="GO" id="GO:0016301">
    <property type="term" value="F:kinase activity"/>
    <property type="evidence" value="ECO:0007669"/>
    <property type="project" value="UniProtKB-KW"/>
</dbReference>
<keyword evidence="1" id="KW-0808">Transferase</keyword>
<name>A0A5B6VSQ1_9ROSI</name>
<keyword evidence="2" id="KW-1185">Reference proteome</keyword>
<protein>
    <submittedName>
        <fullName evidence="1">Uridylate kinase</fullName>
    </submittedName>
</protein>
<reference evidence="1" key="1">
    <citation type="submission" date="2019-08" db="EMBL/GenBank/DDBJ databases">
        <authorList>
            <person name="Liu F."/>
        </authorList>
    </citation>
    <scope>NUCLEOTIDE SEQUENCE [LARGE SCALE GENOMIC DNA]</scope>
    <source>
        <strain evidence="1">PA1801</strain>
        <tissue evidence="1">Leaf</tissue>
    </source>
</reference>
<dbReference type="EMBL" id="SMMG02000005">
    <property type="protein sequence ID" value="KAA3471967.1"/>
    <property type="molecule type" value="Genomic_DNA"/>
</dbReference>
<sequence>MRIVKDGVEGMVSKLKTIDGAFVLVKRFGNGGIQYGWKDDVEYFRLSDSIGESARSKKMENNR</sequence>
<accession>A0A5B6VSQ1</accession>
<dbReference type="AlphaFoldDB" id="A0A5B6VSQ1"/>
<gene>
    <name evidence="1" type="primary">pyrH</name>
    <name evidence="1" type="ORF">EPI10_022482</name>
</gene>
<dbReference type="Proteomes" id="UP000325315">
    <property type="component" value="Unassembled WGS sequence"/>
</dbReference>
<keyword evidence="1" id="KW-0418">Kinase</keyword>
<evidence type="ECO:0000313" key="2">
    <source>
        <dbReference type="Proteomes" id="UP000325315"/>
    </source>
</evidence>
<dbReference type="OrthoDB" id="409889at2759"/>